<name>A0A0M6X232_9FIRM</name>
<feature type="transmembrane region" description="Helical" evidence="1">
    <location>
        <begin position="46"/>
        <end position="66"/>
    </location>
</feature>
<dbReference type="STRING" id="360807.ERS852392_02422"/>
<keyword evidence="4" id="KW-1185">Reference proteome</keyword>
<keyword evidence="1" id="KW-1133">Transmembrane helix</keyword>
<evidence type="ECO:0000313" key="4">
    <source>
        <dbReference type="Proteomes" id="UP000049828"/>
    </source>
</evidence>
<dbReference type="Pfam" id="PF14343">
    <property type="entry name" value="PrcB_C"/>
    <property type="match status" value="1"/>
</dbReference>
<dbReference type="Proteomes" id="UP000049828">
    <property type="component" value="Unassembled WGS sequence"/>
</dbReference>
<keyword evidence="1" id="KW-0472">Membrane</keyword>
<gene>
    <name evidence="3" type="ORF">RIL183_11191</name>
</gene>
<evidence type="ECO:0000256" key="1">
    <source>
        <dbReference type="SAM" id="Phobius"/>
    </source>
</evidence>
<sequence length="182" mass="20730">MPAYNGIRGYWNEVRVNSNYKSKNAVPQGTELEAGMQTKMEKSRYGFWKPGFLFATLFFAALLFAGCSVEQTNRTKISDLDYTIAAEADIPEELQNDIEEKKAADFKMTYKDSEFLYIVRGYGEQETGGYSICIRDLYLTSNAIIFDTELIGPRKGETISKSPSYPYIVVKVELRDENVVFE</sequence>
<dbReference type="AlphaFoldDB" id="A0A0M6X232"/>
<dbReference type="EMBL" id="CVRS01000142">
    <property type="protein sequence ID" value="CRL43519.1"/>
    <property type="molecule type" value="Genomic_DNA"/>
</dbReference>
<accession>A0A0M6X232</accession>
<organism evidence="3 4">
    <name type="scientific">Roseburia inulinivorans</name>
    <dbReference type="NCBI Taxonomy" id="360807"/>
    <lineage>
        <taxon>Bacteria</taxon>
        <taxon>Bacillati</taxon>
        <taxon>Bacillota</taxon>
        <taxon>Clostridia</taxon>
        <taxon>Lachnospirales</taxon>
        <taxon>Lachnospiraceae</taxon>
        <taxon>Roseburia</taxon>
    </lineage>
</organism>
<evidence type="ECO:0000259" key="2">
    <source>
        <dbReference type="Pfam" id="PF14343"/>
    </source>
</evidence>
<dbReference type="InterPro" id="IPR025748">
    <property type="entry name" value="PrcB_C_dom"/>
</dbReference>
<keyword evidence="1" id="KW-0812">Transmembrane</keyword>
<protein>
    <recommendedName>
        <fullName evidence="2">PrcB C-terminal domain-containing protein</fullName>
    </recommendedName>
</protein>
<dbReference type="RefSeq" id="WP_021923078.1">
    <property type="nucleotide sequence ID" value="NZ_CATYLF010000066.1"/>
</dbReference>
<evidence type="ECO:0000313" key="3">
    <source>
        <dbReference type="EMBL" id="CRL43519.1"/>
    </source>
</evidence>
<feature type="domain" description="PrcB C-terminal" evidence="2">
    <location>
        <begin position="116"/>
        <end position="173"/>
    </location>
</feature>
<reference evidence="4" key="1">
    <citation type="submission" date="2015-05" db="EMBL/GenBank/DDBJ databases">
        <authorList>
            <consortium name="Pathogen Informatics"/>
        </authorList>
    </citation>
    <scope>NUCLEOTIDE SEQUENCE [LARGE SCALE GENOMIC DNA]</scope>
    <source>
        <strain evidence="4">L1-83</strain>
    </source>
</reference>
<proteinExistence type="predicted"/>